<dbReference type="PANTHER" id="PTHR35024">
    <property type="entry name" value="HYPOTHETICAL CYTOSOLIC PROTEIN"/>
    <property type="match status" value="1"/>
</dbReference>
<dbReference type="EMBL" id="CP002955">
    <property type="protein sequence ID" value="AEL27071.1"/>
    <property type="molecule type" value="Genomic_DNA"/>
</dbReference>
<dbReference type="Pfam" id="PF04519">
    <property type="entry name" value="Bactofilin"/>
    <property type="match status" value="1"/>
</dbReference>
<dbReference type="KEGG" id="cmr:Cycma_3348"/>
<reference evidence="3" key="1">
    <citation type="submission" date="2011-07" db="EMBL/GenBank/DDBJ databases">
        <title>The complete genome of Cyclobacterium marinum DSM 745.</title>
        <authorList>
            <person name="Lucas S."/>
            <person name="Han J."/>
            <person name="Lapidus A."/>
            <person name="Bruce D."/>
            <person name="Goodwin L."/>
            <person name="Pitluck S."/>
            <person name="Peters L."/>
            <person name="Kyrpides N."/>
            <person name="Mavromatis K."/>
            <person name="Ivanova N."/>
            <person name="Ovchinnikova G."/>
            <person name="Chertkov O."/>
            <person name="Detter J.C."/>
            <person name="Tapia R."/>
            <person name="Han C."/>
            <person name="Land M."/>
            <person name="Hauser L."/>
            <person name="Markowitz V."/>
            <person name="Cheng J.-F."/>
            <person name="Hugenholtz P."/>
            <person name="Woyke T."/>
            <person name="Wu D."/>
            <person name="Tindall B."/>
            <person name="Schuetze A."/>
            <person name="Brambilla E."/>
            <person name="Klenk H.-P."/>
            <person name="Eisen J.A."/>
        </authorList>
    </citation>
    <scope>NUCLEOTIDE SEQUENCE [LARGE SCALE GENOMIC DNA]</scope>
    <source>
        <strain evidence="3">ATCC 25205 / DSM 745 / LMG 13164 / NCIMB 1802</strain>
    </source>
</reference>
<dbReference type="eggNOG" id="COG1664">
    <property type="taxonomic scope" value="Bacteria"/>
</dbReference>
<evidence type="ECO:0000313" key="2">
    <source>
        <dbReference type="EMBL" id="AEL27071.1"/>
    </source>
</evidence>
<accession>G0IV80</accession>
<dbReference type="OrthoDB" id="840349at2"/>
<evidence type="ECO:0008006" key="4">
    <source>
        <dbReference type="Google" id="ProtNLM"/>
    </source>
</evidence>
<comment type="similarity">
    <text evidence="1">Belongs to the bactofilin family.</text>
</comment>
<dbReference type="AlphaFoldDB" id="G0IV80"/>
<dbReference type="InterPro" id="IPR007607">
    <property type="entry name" value="BacA/B"/>
</dbReference>
<evidence type="ECO:0000313" key="3">
    <source>
        <dbReference type="Proteomes" id="UP000001635"/>
    </source>
</evidence>
<dbReference type="Proteomes" id="UP000001635">
    <property type="component" value="Chromosome"/>
</dbReference>
<dbReference type="RefSeq" id="WP_014021361.1">
    <property type="nucleotide sequence ID" value="NC_015914.1"/>
</dbReference>
<gene>
    <name evidence="2" type="ordered locus">Cycma_3348</name>
</gene>
<name>G0IV80_CYCMS</name>
<protein>
    <recommendedName>
        <fullName evidence="4">Integral membrane protein CcmA involved in cell shape determination</fullName>
    </recommendedName>
</protein>
<proteinExistence type="inferred from homology"/>
<organism evidence="2 3">
    <name type="scientific">Cyclobacterium marinum (strain ATCC 25205 / DSM 745 / LMG 13164 / NCIMB 1802)</name>
    <name type="common">Flectobacillus marinus</name>
    <dbReference type="NCBI Taxonomy" id="880070"/>
    <lineage>
        <taxon>Bacteria</taxon>
        <taxon>Pseudomonadati</taxon>
        <taxon>Bacteroidota</taxon>
        <taxon>Cytophagia</taxon>
        <taxon>Cytophagales</taxon>
        <taxon>Cyclobacteriaceae</taxon>
        <taxon>Cyclobacterium</taxon>
    </lineage>
</organism>
<evidence type="ECO:0000256" key="1">
    <source>
        <dbReference type="ARBA" id="ARBA00044755"/>
    </source>
</evidence>
<sequence>MKSKLNPSNIVSFFSSGFHLEGDITAENDVRIEGEIRGNISTKKRVIIGESGKVLGDIEAEHIVVLGEVKGKVVALSRLTIGKNALFQGMAYTDNIQVDFGAKMEAGIQKLNKQVNEENLFLSSETNSQISHAQNNIVPSDDQNLDPAIASVS</sequence>
<keyword evidence="3" id="KW-1185">Reference proteome</keyword>
<dbReference type="PANTHER" id="PTHR35024:SF4">
    <property type="entry name" value="POLYMER-FORMING CYTOSKELETAL PROTEIN"/>
    <property type="match status" value="1"/>
</dbReference>
<dbReference type="HOGENOM" id="CLU_072799_6_7_10"/>